<accession>A0A0P1B8G6</accession>
<feature type="compositionally biased region" description="Low complexity" evidence="7">
    <location>
        <begin position="585"/>
        <end position="608"/>
    </location>
</feature>
<reference evidence="9 10" key="1">
    <citation type="submission" date="2014-09" db="EMBL/GenBank/DDBJ databases">
        <authorList>
            <person name="Magalhaes I.L.F."/>
            <person name="Oliveira U."/>
            <person name="Santos F.R."/>
            <person name="Vidigal T.H.D.A."/>
            <person name="Brescovit A.D."/>
            <person name="Santos A.J."/>
        </authorList>
    </citation>
    <scope>NUCLEOTIDE SEQUENCE [LARGE SCALE GENOMIC DNA]</scope>
</reference>
<dbReference type="GO" id="GO:0006355">
    <property type="term" value="P:regulation of DNA-templated transcription"/>
    <property type="evidence" value="ECO:0007669"/>
    <property type="project" value="InterPro"/>
</dbReference>
<dbReference type="Gene3D" id="3.30.50.10">
    <property type="entry name" value="Erythroid Transcription Factor GATA-1, subunit A"/>
    <property type="match status" value="1"/>
</dbReference>
<evidence type="ECO:0000259" key="8">
    <source>
        <dbReference type="PROSITE" id="PS50114"/>
    </source>
</evidence>
<keyword evidence="1" id="KW-0479">Metal-binding</keyword>
<proteinExistence type="predicted"/>
<keyword evidence="3" id="KW-0862">Zinc</keyword>
<dbReference type="AlphaFoldDB" id="A0A0P1B8G6"/>
<dbReference type="CDD" id="cd00202">
    <property type="entry name" value="ZnF_GATA"/>
    <property type="match status" value="1"/>
</dbReference>
<keyword evidence="10" id="KW-1185">Reference proteome</keyword>
<evidence type="ECO:0000313" key="9">
    <source>
        <dbReference type="EMBL" id="CEH12166.1"/>
    </source>
</evidence>
<evidence type="ECO:0000256" key="6">
    <source>
        <dbReference type="PROSITE-ProRule" id="PRU00094"/>
    </source>
</evidence>
<dbReference type="PROSITE" id="PS50114">
    <property type="entry name" value="GATA_ZN_FINGER_2"/>
    <property type="match status" value="1"/>
</dbReference>
<feature type="region of interest" description="Disordered" evidence="7">
    <location>
        <begin position="463"/>
        <end position="544"/>
    </location>
</feature>
<sequence>MSRSFSNSSNGRDPLEDLLAAAAAAAAAKSVSPPGPSSQPASSTSPAESLPSLAQALGTIPAHDRQSFGSVAGAAHSPHTVAPSRGREEQGYAETVGTYPSSMVAGPTNAFQGSNASAYPFPRPYTSHSTPFPLPSGSDSAGASHSLAQPGHSLPSSTSQAPEKRCFYLLITPSLEVLHADPALDATVVAHLRNEDLTKLIHEEERARASEEMKGVIASKALFGSVTRCRFSKQRSIERVLGRADTSNAGSGVEESDFLPVDIVVNWIGEHVALAFFHAVLDNSDEDNDESQKSAWSNWCGAEKENLQQDYTQRIWSDVLASRPPASSTASPSFVFQILRNDASPSILLSWPPPRLFPSTVTAPRHFLGPDPAFTDGSYFASDFAALAQGISASGQAAGSDASTSCTRRVRGKHSLTTEARLRTVESVLIPYGAITFACFSITFDQPLVSAIPDPLPSVAELKPRLSRLPTPPPSIKTSSTGQKRNSVSEHGFRRSHARTPSPSEGTSQKKKRQKTIKGSGDAAQVPSAAAYNSQPYNESRRSSLGLDSLASAASLDAQALALAGRESEEMPPPPPPSKAKSSRAKAAQSQPSNNSSHSVSPTSPASVGKGKKVDGEQEGAASRTSPTSAGEDKDKKCGSCGVANSPEWRKGPTGEKTLCNACGLRYARSVTRLRKKEENARKAAEMAASVGIFPQQQDAHQTSRDDEQLSKSTTSPMSGGAASPA</sequence>
<dbReference type="PROSITE" id="PS00344">
    <property type="entry name" value="GATA_ZN_FINGER_1"/>
    <property type="match status" value="1"/>
</dbReference>
<feature type="region of interest" description="Disordered" evidence="7">
    <location>
        <begin position="129"/>
        <end position="159"/>
    </location>
</feature>
<dbReference type="Proteomes" id="UP000054845">
    <property type="component" value="Unassembled WGS sequence"/>
</dbReference>
<keyword evidence="4" id="KW-0805">Transcription regulation</keyword>
<dbReference type="STRING" id="401625.A0A0P1B8G6"/>
<evidence type="ECO:0000256" key="4">
    <source>
        <dbReference type="ARBA" id="ARBA00023015"/>
    </source>
</evidence>
<dbReference type="GO" id="GO:0008270">
    <property type="term" value="F:zinc ion binding"/>
    <property type="evidence" value="ECO:0007669"/>
    <property type="project" value="UniProtKB-KW"/>
</dbReference>
<feature type="compositionally biased region" description="Low complexity" evidence="7">
    <location>
        <begin position="22"/>
        <end position="49"/>
    </location>
</feature>
<dbReference type="PANTHER" id="PTHR47172">
    <property type="entry name" value="OS01G0976800 PROTEIN"/>
    <property type="match status" value="1"/>
</dbReference>
<feature type="domain" description="GATA-type" evidence="8">
    <location>
        <begin position="632"/>
        <end position="667"/>
    </location>
</feature>
<dbReference type="PANTHER" id="PTHR47172:SF24">
    <property type="entry name" value="GATA ZINC FINGER DOMAIN-CONTAINING PROTEIN 14-RELATED"/>
    <property type="match status" value="1"/>
</dbReference>
<feature type="region of interest" description="Disordered" evidence="7">
    <location>
        <begin position="678"/>
        <end position="726"/>
    </location>
</feature>
<name>A0A0P1B8G6_9BASI</name>
<dbReference type="GO" id="GO:0043565">
    <property type="term" value="F:sequence-specific DNA binding"/>
    <property type="evidence" value="ECO:0007669"/>
    <property type="project" value="InterPro"/>
</dbReference>
<feature type="region of interest" description="Disordered" evidence="7">
    <location>
        <begin position="22"/>
        <end position="52"/>
    </location>
</feature>
<feature type="compositionally biased region" description="Polar residues" evidence="7">
    <location>
        <begin position="137"/>
        <end position="147"/>
    </location>
</feature>
<protein>
    <submittedName>
        <fullName evidence="9">GATA-4/5/6 transcription factors</fullName>
    </submittedName>
</protein>
<keyword evidence="2 6" id="KW-0863">Zinc-finger</keyword>
<dbReference type="EMBL" id="CCYA01000118">
    <property type="protein sequence ID" value="CEH12166.1"/>
    <property type="molecule type" value="Genomic_DNA"/>
</dbReference>
<dbReference type="SMART" id="SM00401">
    <property type="entry name" value="ZnF_GATA"/>
    <property type="match status" value="1"/>
</dbReference>
<keyword evidence="5" id="KW-0804">Transcription</keyword>
<organism evidence="9 10">
    <name type="scientific">Ceraceosorus bombacis</name>
    <dbReference type="NCBI Taxonomy" id="401625"/>
    <lineage>
        <taxon>Eukaryota</taxon>
        <taxon>Fungi</taxon>
        <taxon>Dikarya</taxon>
        <taxon>Basidiomycota</taxon>
        <taxon>Ustilaginomycotina</taxon>
        <taxon>Exobasidiomycetes</taxon>
        <taxon>Ceraceosorales</taxon>
        <taxon>Ceraceosoraceae</taxon>
        <taxon>Ceraceosorus</taxon>
    </lineage>
</organism>
<evidence type="ECO:0000256" key="3">
    <source>
        <dbReference type="ARBA" id="ARBA00022833"/>
    </source>
</evidence>
<dbReference type="Pfam" id="PF00320">
    <property type="entry name" value="GATA"/>
    <property type="match status" value="1"/>
</dbReference>
<dbReference type="InterPro" id="IPR000679">
    <property type="entry name" value="Znf_GATA"/>
</dbReference>
<dbReference type="SUPFAM" id="SSF57716">
    <property type="entry name" value="Glucocorticoid receptor-like (DNA-binding domain)"/>
    <property type="match status" value="1"/>
</dbReference>
<evidence type="ECO:0000256" key="1">
    <source>
        <dbReference type="ARBA" id="ARBA00022723"/>
    </source>
</evidence>
<feature type="region of interest" description="Disordered" evidence="7">
    <location>
        <begin position="564"/>
        <end position="663"/>
    </location>
</feature>
<evidence type="ECO:0000256" key="2">
    <source>
        <dbReference type="ARBA" id="ARBA00022771"/>
    </source>
</evidence>
<evidence type="ECO:0000256" key="7">
    <source>
        <dbReference type="SAM" id="MobiDB-lite"/>
    </source>
</evidence>
<evidence type="ECO:0000313" key="10">
    <source>
        <dbReference type="Proteomes" id="UP000054845"/>
    </source>
</evidence>
<dbReference type="OrthoDB" id="2162994at2759"/>
<dbReference type="InterPro" id="IPR013088">
    <property type="entry name" value="Znf_NHR/GATA"/>
</dbReference>
<evidence type="ECO:0000256" key="5">
    <source>
        <dbReference type="ARBA" id="ARBA00023163"/>
    </source>
</evidence>